<name>D3TSL8_GLOMM</name>
<dbReference type="AlphaFoldDB" id="D3TSL8"/>
<dbReference type="EMBL" id="EZ424420">
    <property type="protein sequence ID" value="ADD20696.1"/>
    <property type="molecule type" value="mRNA"/>
</dbReference>
<keyword evidence="1" id="KW-0732">Signal</keyword>
<feature type="signal peptide" evidence="1">
    <location>
        <begin position="1"/>
        <end position="20"/>
    </location>
</feature>
<evidence type="ECO:0000313" key="2">
    <source>
        <dbReference type="EMBL" id="ADD20696.1"/>
    </source>
</evidence>
<reference evidence="2" key="1">
    <citation type="journal article" date="2010" name="BMC Genomics">
        <title>An insight into the sialome of Glossina morsitans morsitans.</title>
        <authorList>
            <person name="Alves-Silva J."/>
            <person name="Ribeiro J.M."/>
            <person name="Van Den Abbeele J."/>
            <person name="Attardo G."/>
            <person name="Hao Z."/>
            <person name="Haines L.R."/>
            <person name="Soares M.B."/>
            <person name="Berriman M."/>
            <person name="Aksoy S."/>
            <person name="Lehane M.J."/>
        </authorList>
    </citation>
    <scope>NUCLEOTIDE SEQUENCE</scope>
    <source>
        <tissue evidence="2">Salivary gland</tissue>
    </source>
</reference>
<accession>D3TSL8</accession>
<feature type="chain" id="PRO_5003051425" evidence="1">
    <location>
        <begin position="21"/>
        <end position="87"/>
    </location>
</feature>
<proteinExistence type="evidence at transcript level"/>
<protein>
    <submittedName>
        <fullName evidence="2">Hypothetical secreted protein</fullName>
    </submittedName>
</protein>
<sequence length="87" mass="9812">MKGLTNVLFVLNWFAPLRSANNPTILVDFVKTQQLKHLGPDLLLSIKSFIILKQISSVALNVSIFSSRPYSCEKFRPTIYGFSINPI</sequence>
<reference evidence="2" key="2">
    <citation type="submission" date="2010-01" db="EMBL/GenBank/DDBJ databases">
        <authorList>
            <consortium name="International Glossina Genome Initiative"/>
            <person name="da Silva J."/>
            <person name="Ribeiro J.M.C."/>
            <person name="Abbeele J.V."/>
            <person name="Attardo G."/>
            <person name="Hao Z."/>
            <person name="Haines L.R."/>
            <person name="Soares M.B."/>
            <person name="Berriman M."/>
            <person name="Aksoy S."/>
            <person name="Lehane M.J."/>
        </authorList>
    </citation>
    <scope>NUCLEOTIDE SEQUENCE</scope>
    <source>
        <tissue evidence="2">Salivary gland</tissue>
    </source>
</reference>
<evidence type="ECO:0000256" key="1">
    <source>
        <dbReference type="SAM" id="SignalP"/>
    </source>
</evidence>
<organism evidence="2">
    <name type="scientific">Glossina morsitans morsitans</name>
    <name type="common">Savannah tsetse fly</name>
    <dbReference type="NCBI Taxonomy" id="37546"/>
    <lineage>
        <taxon>Eukaryota</taxon>
        <taxon>Metazoa</taxon>
        <taxon>Ecdysozoa</taxon>
        <taxon>Arthropoda</taxon>
        <taxon>Hexapoda</taxon>
        <taxon>Insecta</taxon>
        <taxon>Pterygota</taxon>
        <taxon>Neoptera</taxon>
        <taxon>Endopterygota</taxon>
        <taxon>Diptera</taxon>
        <taxon>Brachycera</taxon>
        <taxon>Muscomorpha</taxon>
        <taxon>Hippoboscoidea</taxon>
        <taxon>Glossinidae</taxon>
        <taxon>Glossina</taxon>
    </lineage>
</organism>